<dbReference type="NCBIfam" id="NF033516">
    <property type="entry name" value="transpos_IS3"/>
    <property type="match status" value="1"/>
</dbReference>
<evidence type="ECO:0000313" key="4">
    <source>
        <dbReference type="EMBL" id="QXR61735.1"/>
    </source>
</evidence>
<dbReference type="InterPro" id="IPR025948">
    <property type="entry name" value="HTH-like_dom"/>
</dbReference>
<dbReference type="Gene3D" id="3.30.420.10">
    <property type="entry name" value="Ribonuclease H-like superfamily/Ribonuclease H"/>
    <property type="match status" value="1"/>
</dbReference>
<dbReference type="Pfam" id="PF13276">
    <property type="entry name" value="HTH_21"/>
    <property type="match status" value="1"/>
</dbReference>
<dbReference type="SUPFAM" id="SSF53098">
    <property type="entry name" value="Ribonuclease H-like"/>
    <property type="match status" value="1"/>
</dbReference>
<organism evidence="4">
    <name type="scientific">Salmonella enterica I</name>
    <dbReference type="NCBI Taxonomy" id="59201"/>
    <lineage>
        <taxon>Bacteria</taxon>
        <taxon>Pseudomonadati</taxon>
        <taxon>Pseudomonadota</taxon>
        <taxon>Gammaproteobacteria</taxon>
        <taxon>Enterobacterales</taxon>
        <taxon>Enterobacteriaceae</taxon>
        <taxon>Salmonella</taxon>
    </lineage>
</organism>
<dbReference type="InterPro" id="IPR001584">
    <property type="entry name" value="Integrase_cat-core"/>
</dbReference>
<dbReference type="InterPro" id="IPR002514">
    <property type="entry name" value="Transposase_8"/>
</dbReference>
<sequence>MGTPRFTPEFKEEAVRQITERGYSVAEVSDRLGVSAHSLYKWLRAIKPDNSEQHARDLLEAKSEILKLRAQLKRTEEERDILKKGRAVLCKGARLKYRFINEHRTVWGVMTMCRVLCVARAGFYAWLHNPLSARDKDNQRLLTLIRDSYSLSGGVYGYRRVHGDLNEIGETCGKNRVGRIMQLNRIKAVRGYKAPRRIAGRPSVVAPNRVQRQFTVVRANQVWVTDITYIRTWQGWLYLAVVIDLFARNVVGWSMKPTLSRELALDALMMAVWRRKPDGEVIVHSDQGSQYGSDDWQRICRANNLAPSMSRRGNCWDNAVAESFFSSLKKERIRKRIYKTRDLARADIFDYIEVFYNRARRHSHLGGVSPEAFEQASS</sequence>
<dbReference type="InterPro" id="IPR048020">
    <property type="entry name" value="Transpos_IS3"/>
</dbReference>
<dbReference type="PANTHER" id="PTHR46889:SF4">
    <property type="entry name" value="TRANSPOSASE INSO FOR INSERTION SEQUENCE ELEMENT IS911B-RELATED"/>
    <property type="match status" value="1"/>
</dbReference>
<dbReference type="InterPro" id="IPR036397">
    <property type="entry name" value="RNaseH_sf"/>
</dbReference>
<gene>
    <name evidence="4" type="ORF">DAX60_011375</name>
</gene>
<dbReference type="Pfam" id="PF13333">
    <property type="entry name" value="rve_2"/>
    <property type="match status" value="1"/>
</dbReference>
<dbReference type="Gene3D" id="1.10.10.60">
    <property type="entry name" value="Homeodomain-like"/>
    <property type="match status" value="1"/>
</dbReference>
<feature type="domain" description="Integrase catalytic" evidence="3">
    <location>
        <begin position="203"/>
        <end position="378"/>
    </location>
</feature>
<proteinExistence type="inferred from homology"/>
<dbReference type="Pfam" id="PF01527">
    <property type="entry name" value="HTH_Tnp_1"/>
    <property type="match status" value="1"/>
</dbReference>
<dbReference type="AlphaFoldDB" id="A0A8F6XFX9"/>
<comment type="similarity">
    <text evidence="1">Belongs to the transposase 8 family.</text>
</comment>
<name>A0A8F6XFX9_SALET</name>
<reference evidence="4" key="2">
    <citation type="submission" date="2021-05" db="EMBL/GenBank/DDBJ databases">
        <title>Whole genome sequencing of cultured pathogen.</title>
        <authorList>
            <person name="Hoffmann M."/>
            <person name="Balkey M."/>
            <person name="Luo Y."/>
        </authorList>
    </citation>
    <scope>NUCLEOTIDE SEQUENCE</scope>
    <source>
        <strain evidence="4">CFSAN058588</strain>
    </source>
</reference>
<dbReference type="InterPro" id="IPR050900">
    <property type="entry name" value="Transposase_IS3/IS150/IS904"/>
</dbReference>
<evidence type="ECO:0000259" key="3">
    <source>
        <dbReference type="PROSITE" id="PS50994"/>
    </source>
</evidence>
<protein>
    <submittedName>
        <fullName evidence="4">IS3 family transposase</fullName>
    </submittedName>
</protein>
<dbReference type="Pfam" id="PF00665">
    <property type="entry name" value="rve"/>
    <property type="match status" value="1"/>
</dbReference>
<dbReference type="PANTHER" id="PTHR46889">
    <property type="entry name" value="TRANSPOSASE INSF FOR INSERTION SEQUENCE IS3B-RELATED"/>
    <property type="match status" value="1"/>
</dbReference>
<dbReference type="GO" id="GO:0003677">
    <property type="term" value="F:DNA binding"/>
    <property type="evidence" value="ECO:0007669"/>
    <property type="project" value="InterPro"/>
</dbReference>
<dbReference type="EMBL" id="CP077702">
    <property type="protein sequence ID" value="QXR61735.1"/>
    <property type="molecule type" value="Genomic_DNA"/>
</dbReference>
<evidence type="ECO:0000256" key="2">
    <source>
        <dbReference type="SAM" id="Coils"/>
    </source>
</evidence>
<dbReference type="InterPro" id="IPR012337">
    <property type="entry name" value="RNaseH-like_sf"/>
</dbReference>
<feature type="coiled-coil region" evidence="2">
    <location>
        <begin position="58"/>
        <end position="85"/>
    </location>
</feature>
<dbReference type="RefSeq" id="WP_219928412.1">
    <property type="nucleotide sequence ID" value="NZ_CP077702.1"/>
</dbReference>
<dbReference type="PROSITE" id="PS50994">
    <property type="entry name" value="INTEGRASE"/>
    <property type="match status" value="1"/>
</dbReference>
<accession>A0A8F6XFX9</accession>
<dbReference type="GO" id="GO:0015074">
    <property type="term" value="P:DNA integration"/>
    <property type="evidence" value="ECO:0007669"/>
    <property type="project" value="InterPro"/>
</dbReference>
<dbReference type="GO" id="GO:0004803">
    <property type="term" value="F:transposase activity"/>
    <property type="evidence" value="ECO:0007669"/>
    <property type="project" value="InterPro"/>
</dbReference>
<evidence type="ECO:0000256" key="1">
    <source>
        <dbReference type="ARBA" id="ARBA00009964"/>
    </source>
</evidence>
<keyword evidence="2" id="KW-0175">Coiled coil</keyword>
<reference evidence="4" key="1">
    <citation type="submission" date="2018-04" db="EMBL/GenBank/DDBJ databases">
        <authorList>
            <person name="Bell R."/>
        </authorList>
    </citation>
    <scope>NUCLEOTIDE SEQUENCE</scope>
    <source>
        <strain evidence="4">CFSAN058588</strain>
    </source>
</reference>
<dbReference type="InterPro" id="IPR009057">
    <property type="entry name" value="Homeodomain-like_sf"/>
</dbReference>
<dbReference type="SUPFAM" id="SSF46689">
    <property type="entry name" value="Homeodomain-like"/>
    <property type="match status" value="1"/>
</dbReference>
<dbReference type="GO" id="GO:0006313">
    <property type="term" value="P:DNA transposition"/>
    <property type="evidence" value="ECO:0007669"/>
    <property type="project" value="InterPro"/>
</dbReference>